<reference evidence="5" key="2">
    <citation type="submission" date="2020-09" db="EMBL/GenBank/DDBJ databases">
        <authorList>
            <person name="Sun Q."/>
            <person name="Zhou Y."/>
        </authorList>
    </citation>
    <scope>NUCLEOTIDE SEQUENCE</scope>
    <source>
        <strain evidence="5">CGMCC 4.5737</strain>
    </source>
</reference>
<dbReference type="PANTHER" id="PTHR43792">
    <property type="entry name" value="GNAT FAMILY, PUTATIVE (AFU_ORTHOLOGUE AFUA_3G00765)-RELATED-RELATED"/>
    <property type="match status" value="1"/>
</dbReference>
<dbReference type="PANTHER" id="PTHR43792:SF8">
    <property type="entry name" value="[RIBOSOMAL PROTEIN US5]-ALANINE N-ACETYLTRANSFERASE"/>
    <property type="match status" value="1"/>
</dbReference>
<evidence type="ECO:0000313" key="5">
    <source>
        <dbReference type="EMBL" id="GGM66013.1"/>
    </source>
</evidence>
<dbReference type="RefSeq" id="WP_189059990.1">
    <property type="nucleotide sequence ID" value="NZ_BMMK01000020.1"/>
</dbReference>
<keyword evidence="2" id="KW-0012">Acyltransferase</keyword>
<dbReference type="SUPFAM" id="SSF55729">
    <property type="entry name" value="Acyl-CoA N-acyltransferases (Nat)"/>
    <property type="match status" value="1"/>
</dbReference>
<protein>
    <submittedName>
        <fullName evidence="5">N-acetyltransferase</fullName>
    </submittedName>
</protein>
<comment type="similarity">
    <text evidence="3">Belongs to the acetyltransferase family. RimJ subfamily.</text>
</comment>
<dbReference type="InterPro" id="IPR051531">
    <property type="entry name" value="N-acetyltransferase"/>
</dbReference>
<keyword evidence="6" id="KW-1185">Reference proteome</keyword>
<evidence type="ECO:0000313" key="6">
    <source>
        <dbReference type="Proteomes" id="UP000637578"/>
    </source>
</evidence>
<feature type="domain" description="N-acetyltransferase" evidence="4">
    <location>
        <begin position="14"/>
        <end position="180"/>
    </location>
</feature>
<evidence type="ECO:0000256" key="2">
    <source>
        <dbReference type="ARBA" id="ARBA00023315"/>
    </source>
</evidence>
<sequence>MQPVEINTGTWYLRQIRADSAIDDRPAITAAFNEAALKRYTPQFEIPDLAAAGEYVARRAAEWERDERYSWAIAEPVSGEMVGEVGLKDVDLHQAFANASCWTHPDWRGLGIMGVALRAVLRFGFGALDLHYIGYAHAASNTSSRRVAEKCGFTLDGRLRAAALVDGAREDVLVWSRLATDP</sequence>
<proteinExistence type="inferred from homology"/>
<dbReference type="Pfam" id="PF13302">
    <property type="entry name" value="Acetyltransf_3"/>
    <property type="match status" value="1"/>
</dbReference>
<dbReference type="PROSITE" id="PS51186">
    <property type="entry name" value="GNAT"/>
    <property type="match status" value="1"/>
</dbReference>
<gene>
    <name evidence="5" type="ORF">GCM10012275_40740</name>
</gene>
<dbReference type="GO" id="GO:0016747">
    <property type="term" value="F:acyltransferase activity, transferring groups other than amino-acyl groups"/>
    <property type="evidence" value="ECO:0007669"/>
    <property type="project" value="InterPro"/>
</dbReference>
<dbReference type="EMBL" id="BMMK01000020">
    <property type="protein sequence ID" value="GGM66013.1"/>
    <property type="molecule type" value="Genomic_DNA"/>
</dbReference>
<dbReference type="AlphaFoldDB" id="A0A8J3CID6"/>
<dbReference type="Proteomes" id="UP000637578">
    <property type="component" value="Unassembled WGS sequence"/>
</dbReference>
<evidence type="ECO:0000256" key="1">
    <source>
        <dbReference type="ARBA" id="ARBA00022679"/>
    </source>
</evidence>
<name>A0A8J3CID6_9PSEU</name>
<evidence type="ECO:0000259" key="4">
    <source>
        <dbReference type="PROSITE" id="PS51186"/>
    </source>
</evidence>
<dbReference type="Gene3D" id="3.40.630.30">
    <property type="match status" value="1"/>
</dbReference>
<accession>A0A8J3CID6</accession>
<organism evidence="5 6">
    <name type="scientific">Longimycelium tulufanense</name>
    <dbReference type="NCBI Taxonomy" id="907463"/>
    <lineage>
        <taxon>Bacteria</taxon>
        <taxon>Bacillati</taxon>
        <taxon>Actinomycetota</taxon>
        <taxon>Actinomycetes</taxon>
        <taxon>Pseudonocardiales</taxon>
        <taxon>Pseudonocardiaceae</taxon>
        <taxon>Longimycelium</taxon>
    </lineage>
</organism>
<dbReference type="InterPro" id="IPR000182">
    <property type="entry name" value="GNAT_dom"/>
</dbReference>
<keyword evidence="1" id="KW-0808">Transferase</keyword>
<comment type="caution">
    <text evidence="5">The sequence shown here is derived from an EMBL/GenBank/DDBJ whole genome shotgun (WGS) entry which is preliminary data.</text>
</comment>
<reference evidence="5" key="1">
    <citation type="journal article" date="2014" name="Int. J. Syst. Evol. Microbiol.">
        <title>Complete genome sequence of Corynebacterium casei LMG S-19264T (=DSM 44701T), isolated from a smear-ripened cheese.</title>
        <authorList>
            <consortium name="US DOE Joint Genome Institute (JGI-PGF)"/>
            <person name="Walter F."/>
            <person name="Albersmeier A."/>
            <person name="Kalinowski J."/>
            <person name="Ruckert C."/>
        </authorList>
    </citation>
    <scope>NUCLEOTIDE SEQUENCE</scope>
    <source>
        <strain evidence="5">CGMCC 4.5737</strain>
    </source>
</reference>
<dbReference type="InterPro" id="IPR016181">
    <property type="entry name" value="Acyl_CoA_acyltransferase"/>
</dbReference>
<evidence type="ECO:0000256" key="3">
    <source>
        <dbReference type="ARBA" id="ARBA00038502"/>
    </source>
</evidence>